<sequence length="469" mass="51604">MIAGLQSLALDRQLLIPVDLDGATVGVSAEVLANLDSAEITARFQTSAPHITRSAKNSEPSVEHGTSSSTKATKYIIVFDGPVRTSESSLSNGLVLRRVMKAVIEANAPFIVAPGLAAAQIAYMYSEGFITHAAGSDDVFLFGDVPLVVNLFGNSRPDLKPQLLQRRTLFASLNINETMFLEAAIGAGCAAHDQFIPLKESNVTTLEAAVISGQYSGDGSFFKAASRLAPNLQLELIKTLTFIIRQPILLKDGNVVLGNRYNQKVPQDIVEVVGRQLPAELYWYINKGLLGPEYPHAAIYDVFSDYFSSKKATKSLETETLDRLMVVEEALQSIRQQTYSLLCQNLHRYFQNKPVRNDSIGGADFTRFTPRIPELSSSEASDPQLIVKYAVEFVKNMTKLADLDKTNDHDVPELFARRSIPEGSLNDLVVDKVQLAFRELAEVVICYLMSKEVIPRTVDTHAIVLALPW</sequence>
<evidence type="ECO:0000259" key="1">
    <source>
        <dbReference type="Pfam" id="PF00867"/>
    </source>
</evidence>
<keyword evidence="4" id="KW-1185">Reference proteome</keyword>
<dbReference type="InterPro" id="IPR022040">
    <property type="entry name" value="MKT1_N"/>
</dbReference>
<proteinExistence type="predicted"/>
<dbReference type="Pfam" id="PF00867">
    <property type="entry name" value="XPG_I"/>
    <property type="match status" value="1"/>
</dbReference>
<protein>
    <submittedName>
        <fullName evidence="3">Uncharacterized protein</fullName>
    </submittedName>
</protein>
<comment type="caution">
    <text evidence="3">The sequence shown here is derived from an EMBL/GenBank/DDBJ whole genome shotgun (WGS) entry which is preliminary data.</text>
</comment>
<evidence type="ECO:0000313" key="4">
    <source>
        <dbReference type="Proteomes" id="UP001362899"/>
    </source>
</evidence>
<reference evidence="3 4" key="1">
    <citation type="journal article" date="2023" name="Elife">
        <title>Identification of key yeast species and microbe-microbe interactions impacting larval growth of Drosophila in the wild.</title>
        <authorList>
            <person name="Mure A."/>
            <person name="Sugiura Y."/>
            <person name="Maeda R."/>
            <person name="Honda K."/>
            <person name="Sakurai N."/>
            <person name="Takahashi Y."/>
            <person name="Watada M."/>
            <person name="Katoh T."/>
            <person name="Gotoh A."/>
            <person name="Gotoh Y."/>
            <person name="Taniguchi I."/>
            <person name="Nakamura K."/>
            <person name="Hayashi T."/>
            <person name="Katayama T."/>
            <person name="Uemura T."/>
            <person name="Hattori Y."/>
        </authorList>
    </citation>
    <scope>NUCLEOTIDE SEQUENCE [LARGE SCALE GENOMIC DNA]</scope>
    <source>
        <strain evidence="3 4">SB-73</strain>
    </source>
</reference>
<name>A0AAV5RGG0_STABA</name>
<dbReference type="Pfam" id="PF12247">
    <property type="entry name" value="MKT1_N"/>
    <property type="match status" value="1"/>
</dbReference>
<dbReference type="SUPFAM" id="SSF88723">
    <property type="entry name" value="PIN domain-like"/>
    <property type="match status" value="1"/>
</dbReference>
<dbReference type="EMBL" id="BTGC01000003">
    <property type="protein sequence ID" value="GMM50686.1"/>
    <property type="molecule type" value="Genomic_DNA"/>
</dbReference>
<gene>
    <name evidence="3" type="ORF">DASB73_016440</name>
</gene>
<organism evidence="3 4">
    <name type="scientific">Starmerella bacillaris</name>
    <name type="common">Yeast</name>
    <name type="synonym">Candida zemplinina</name>
    <dbReference type="NCBI Taxonomy" id="1247836"/>
    <lineage>
        <taxon>Eukaryota</taxon>
        <taxon>Fungi</taxon>
        <taxon>Dikarya</taxon>
        <taxon>Ascomycota</taxon>
        <taxon>Saccharomycotina</taxon>
        <taxon>Dipodascomycetes</taxon>
        <taxon>Dipodascales</taxon>
        <taxon>Trichomonascaceae</taxon>
        <taxon>Starmerella</taxon>
    </lineage>
</organism>
<dbReference type="GO" id="GO:0004518">
    <property type="term" value="F:nuclease activity"/>
    <property type="evidence" value="ECO:0007669"/>
    <property type="project" value="InterPro"/>
</dbReference>
<dbReference type="InterPro" id="IPR029060">
    <property type="entry name" value="PIN-like_dom_sf"/>
</dbReference>
<evidence type="ECO:0000259" key="2">
    <source>
        <dbReference type="Pfam" id="PF12247"/>
    </source>
</evidence>
<feature type="domain" description="Post-transcriptional regulator MKT1 N-terminal" evidence="2">
    <location>
        <begin position="266"/>
        <end position="356"/>
    </location>
</feature>
<feature type="domain" description="XPG-I" evidence="1">
    <location>
        <begin position="109"/>
        <end position="189"/>
    </location>
</feature>
<dbReference type="InterPro" id="IPR006086">
    <property type="entry name" value="XPG-I_dom"/>
</dbReference>
<dbReference type="Proteomes" id="UP001362899">
    <property type="component" value="Unassembled WGS sequence"/>
</dbReference>
<dbReference type="AlphaFoldDB" id="A0AAV5RGG0"/>
<evidence type="ECO:0000313" key="3">
    <source>
        <dbReference type="EMBL" id="GMM50686.1"/>
    </source>
</evidence>
<accession>A0AAV5RGG0</accession>
<dbReference type="Gene3D" id="3.40.50.1010">
    <property type="entry name" value="5'-nuclease"/>
    <property type="match status" value="1"/>
</dbReference>